<feature type="region of interest" description="Disordered" evidence="1">
    <location>
        <begin position="169"/>
        <end position="208"/>
    </location>
</feature>
<proteinExistence type="predicted"/>
<dbReference type="Pfam" id="PF14223">
    <property type="entry name" value="Retrotran_gag_2"/>
    <property type="match status" value="1"/>
</dbReference>
<dbReference type="Pfam" id="PF07727">
    <property type="entry name" value="RVT_2"/>
    <property type="match status" value="1"/>
</dbReference>
<dbReference type="SUPFAM" id="SSF56672">
    <property type="entry name" value="DNA/RNA polymerases"/>
    <property type="match status" value="1"/>
</dbReference>
<organism evidence="3 4">
    <name type="scientific">Peronospora farinosa</name>
    <dbReference type="NCBI Taxonomy" id="134698"/>
    <lineage>
        <taxon>Eukaryota</taxon>
        <taxon>Sar</taxon>
        <taxon>Stramenopiles</taxon>
        <taxon>Oomycota</taxon>
        <taxon>Peronosporomycetes</taxon>
        <taxon>Peronosporales</taxon>
        <taxon>Peronosporaceae</taxon>
        <taxon>Peronospora</taxon>
    </lineage>
</organism>
<reference evidence="3" key="1">
    <citation type="submission" date="2022-12" db="EMBL/GenBank/DDBJ databases">
        <authorList>
            <person name="Webb A."/>
        </authorList>
    </citation>
    <scope>NUCLEOTIDE SEQUENCE</scope>
    <source>
        <strain evidence="3">Pf2</strain>
    </source>
</reference>
<comment type="caution">
    <text evidence="3">The sequence shown here is derived from an EMBL/GenBank/DDBJ whole genome shotgun (WGS) entry which is preliminary data.</text>
</comment>
<evidence type="ECO:0000313" key="3">
    <source>
        <dbReference type="EMBL" id="CAI5731229.1"/>
    </source>
</evidence>
<dbReference type="Proteomes" id="UP001159659">
    <property type="component" value="Unassembled WGS sequence"/>
</dbReference>
<evidence type="ECO:0000256" key="1">
    <source>
        <dbReference type="SAM" id="MobiDB-lite"/>
    </source>
</evidence>
<feature type="compositionally biased region" description="Basic and acidic residues" evidence="1">
    <location>
        <begin position="194"/>
        <end position="204"/>
    </location>
</feature>
<dbReference type="AlphaFoldDB" id="A0AAV0U8J4"/>
<sequence>MSPNTLAPNDILTDDNYFMWEFNARMTLARKDLLDHVLIKPEPAVLRENTGWKVANMKALAVLVKLLSPTYQCMKNLHNRVQLRKKLHEFVMETGASLMDHLLKFDELCLKLGAAGDSMDDDEKLVLLLGSLSSEYDDMVRIIEAHSNVTLLDAKEMLRREYDTLQKRDKKETAFKAHAQRNEPRRFQSNRGHRGQEENRDRYQTSRKGKAYANKKLVSVAALTARGVLVQFKRDQAVLISDDVTVAVIKRVGKLFAWNVKQHITLEAHKAESSGAINDTSELWHARLGHVSTKKIMQAMKSCDDEVKVEVPDLNKNNEDDEMDVDETADNDTSWEDMVVDASGDLNQSQNLDVVPIEGERTDIQVIDTNNSMIRRTSHGSVAGSSNYGTHMLSGIPDQSRAIIVCENSRAPDDRMEIYSGSNKRPYSTFTSSRLLTNDDFDDERIDLPLLTDGSPVDGENDEPDPKRQCVDDYEISLSATDVPINLREALQSMDAEKWKAAIQAEINAHLKNHTWDAVNRPPGVKVIGHKWVFGYKYDENGQIVRYKARLVALGYLQTHGFDYFDTYSPEACSNTIRVFLSVCCSMQYVIRQFDVETAFLNGDLEEDVYMEAPYGIEIAPGMVCKLRRSLYGLKQAAAVWHKKTCSVFSAMGFEQCRADTCLFVRRNNAKNKSPTYIVLYVDDLLIGCKSDAEADTIYKELSEHFTVKSLGAARFILGMEVNCSQEKGELVLKQSQFIMKVVSKFKQNEAYAVRNPICAGQDLTPDESHPVVKDITSIIAVLGPATTEALASGFTCFTLSHGNKIARN</sequence>
<feature type="domain" description="Reverse transcriptase Ty1/copia-type" evidence="2">
    <location>
        <begin position="513"/>
        <end position="759"/>
    </location>
</feature>
<evidence type="ECO:0000259" key="2">
    <source>
        <dbReference type="Pfam" id="PF07727"/>
    </source>
</evidence>
<accession>A0AAV0U8J4</accession>
<feature type="compositionally biased region" description="Basic and acidic residues" evidence="1">
    <location>
        <begin position="169"/>
        <end position="186"/>
    </location>
</feature>
<dbReference type="PANTHER" id="PTHR47481:SF31">
    <property type="entry name" value="OS01G0873500 PROTEIN"/>
    <property type="match status" value="1"/>
</dbReference>
<dbReference type="EMBL" id="CANTFK010000862">
    <property type="protein sequence ID" value="CAI5731229.1"/>
    <property type="molecule type" value="Genomic_DNA"/>
</dbReference>
<name>A0AAV0U8J4_9STRA</name>
<gene>
    <name evidence="3" type="ORF">PFR002_LOCUS6511</name>
</gene>
<evidence type="ECO:0000313" key="4">
    <source>
        <dbReference type="Proteomes" id="UP001159659"/>
    </source>
</evidence>
<protein>
    <recommendedName>
        <fullName evidence="2">Reverse transcriptase Ty1/copia-type domain-containing protein</fullName>
    </recommendedName>
</protein>
<dbReference type="InterPro" id="IPR043502">
    <property type="entry name" value="DNA/RNA_pol_sf"/>
</dbReference>
<dbReference type="InterPro" id="IPR013103">
    <property type="entry name" value="RVT_2"/>
</dbReference>
<dbReference type="PANTHER" id="PTHR47481">
    <property type="match status" value="1"/>
</dbReference>